<feature type="domain" description="HTH tetR-type" evidence="3">
    <location>
        <begin position="17"/>
        <end position="77"/>
    </location>
</feature>
<dbReference type="GO" id="GO:0003677">
    <property type="term" value="F:DNA binding"/>
    <property type="evidence" value="ECO:0007669"/>
    <property type="project" value="UniProtKB-UniRule"/>
</dbReference>
<comment type="caution">
    <text evidence="4">The sequence shown here is derived from an EMBL/GenBank/DDBJ whole genome shotgun (WGS) entry which is preliminary data.</text>
</comment>
<proteinExistence type="predicted"/>
<dbReference type="Pfam" id="PF00440">
    <property type="entry name" value="TetR_N"/>
    <property type="match status" value="1"/>
</dbReference>
<dbReference type="OrthoDB" id="9808476at2"/>
<dbReference type="PANTHER" id="PTHR43479">
    <property type="entry name" value="ACREF/ENVCD OPERON REPRESSOR-RELATED"/>
    <property type="match status" value="1"/>
</dbReference>
<name>A0A5F2B121_9LEPT</name>
<evidence type="ECO:0000313" key="4">
    <source>
        <dbReference type="EMBL" id="TGL91068.1"/>
    </source>
</evidence>
<dbReference type="PROSITE" id="PS50977">
    <property type="entry name" value="HTH_TETR_2"/>
    <property type="match status" value="1"/>
</dbReference>
<dbReference type="Proteomes" id="UP000298429">
    <property type="component" value="Unassembled WGS sequence"/>
</dbReference>
<dbReference type="InterPro" id="IPR001647">
    <property type="entry name" value="HTH_TetR"/>
</dbReference>
<dbReference type="PANTHER" id="PTHR43479:SF11">
    <property type="entry name" value="ACREF_ENVCD OPERON REPRESSOR-RELATED"/>
    <property type="match status" value="1"/>
</dbReference>
<evidence type="ECO:0000256" key="1">
    <source>
        <dbReference type="ARBA" id="ARBA00023125"/>
    </source>
</evidence>
<gene>
    <name evidence="4" type="ORF">EHQ76_20885</name>
</gene>
<dbReference type="InterPro" id="IPR009057">
    <property type="entry name" value="Homeodomain-like_sf"/>
</dbReference>
<dbReference type="Gene3D" id="1.10.357.10">
    <property type="entry name" value="Tetracycline Repressor, domain 2"/>
    <property type="match status" value="1"/>
</dbReference>
<keyword evidence="1 2" id="KW-0238">DNA-binding</keyword>
<protein>
    <submittedName>
        <fullName evidence="4">TetR/AcrR family transcriptional regulator</fullName>
    </submittedName>
</protein>
<feature type="DNA-binding region" description="H-T-H motif" evidence="2">
    <location>
        <begin position="40"/>
        <end position="59"/>
    </location>
</feature>
<dbReference type="AlphaFoldDB" id="A0A5F2B121"/>
<organism evidence="4 5">
    <name type="scientific">Leptospira barantonii</name>
    <dbReference type="NCBI Taxonomy" id="2023184"/>
    <lineage>
        <taxon>Bacteria</taxon>
        <taxon>Pseudomonadati</taxon>
        <taxon>Spirochaetota</taxon>
        <taxon>Spirochaetia</taxon>
        <taxon>Leptospirales</taxon>
        <taxon>Leptospiraceae</taxon>
        <taxon>Leptospira</taxon>
    </lineage>
</organism>
<evidence type="ECO:0000313" key="5">
    <source>
        <dbReference type="Proteomes" id="UP000298429"/>
    </source>
</evidence>
<evidence type="ECO:0000259" key="3">
    <source>
        <dbReference type="PROSITE" id="PS50977"/>
    </source>
</evidence>
<dbReference type="InterPro" id="IPR050624">
    <property type="entry name" value="HTH-type_Tx_Regulator"/>
</dbReference>
<sequence length="207" mass="23623">MKPAKSKTRKPIQDRSIETKEKIVQSAYKLVKRNGYSETGIRDIVETAEVSIGTFYSYFRDKNDIALEILRKYSEEFYGNLALETVAAIGKNAGLTEVVYQILNRMLVAAQKNPNLHREWIVLSLTDDKIAKAVKTIERERIQTEAAGIFNHFAGKIKFRSEPIALMIAQRAMDDIVSYTVLQGFDLKNEIVLRETAKMIASYLREN</sequence>
<dbReference type="Gene3D" id="1.10.10.60">
    <property type="entry name" value="Homeodomain-like"/>
    <property type="match status" value="1"/>
</dbReference>
<evidence type="ECO:0000256" key="2">
    <source>
        <dbReference type="PROSITE-ProRule" id="PRU00335"/>
    </source>
</evidence>
<dbReference type="SUPFAM" id="SSF46689">
    <property type="entry name" value="Homeodomain-like"/>
    <property type="match status" value="1"/>
</dbReference>
<accession>A0A5F2B121</accession>
<dbReference type="RefSeq" id="WP_135672718.1">
    <property type="nucleotide sequence ID" value="NZ_RQGN01000110.1"/>
</dbReference>
<reference evidence="4 5" key="1">
    <citation type="journal article" date="2019" name="PLoS Negl. Trop. Dis.">
        <title>Revisiting the worldwide diversity of Leptospira species in the environment.</title>
        <authorList>
            <person name="Vincent A.T."/>
            <person name="Schiettekatte O."/>
            <person name="Bourhy P."/>
            <person name="Veyrier F.J."/>
            <person name="Picardeau M."/>
        </authorList>
    </citation>
    <scope>NUCLEOTIDE SEQUENCE [LARGE SCALE GENOMIC DNA]</scope>
    <source>
        <strain evidence="4 5">201702444</strain>
    </source>
</reference>
<dbReference type="PRINTS" id="PR00455">
    <property type="entry name" value="HTHTETR"/>
</dbReference>
<dbReference type="EMBL" id="RQGN01000110">
    <property type="protein sequence ID" value="TGL91068.1"/>
    <property type="molecule type" value="Genomic_DNA"/>
</dbReference>